<reference evidence="1 2" key="2">
    <citation type="journal article" date="2011" name="BMC Immunol.">
        <title>Comparison of static immersion and intravenous injection systems for exposure of zebrafish embryos to the natural pathogen Edwardsiella tarda.</title>
        <authorList>
            <person name="van Soest J.J."/>
            <person name="Stockhammer O.W."/>
            <person name="Ordas A."/>
            <person name="Bloemberg G.V."/>
            <person name="Spaink H.P."/>
            <person name="Meijer A.H."/>
        </authorList>
    </citation>
    <scope>NUCLEOTIDE SEQUENCE [LARGE SCALE GENOMIC DNA]</scope>
    <source>
        <strain evidence="1 2">FL6-60</strain>
    </source>
</reference>
<dbReference type="InterPro" id="IPR027396">
    <property type="entry name" value="DsrEFH-like"/>
</dbReference>
<dbReference type="Proteomes" id="UP000002230">
    <property type="component" value="Chromosome"/>
</dbReference>
<dbReference type="KEGG" id="etd:ETAF_2927"/>
<evidence type="ECO:0000313" key="2">
    <source>
        <dbReference type="Proteomes" id="UP000002230"/>
    </source>
</evidence>
<dbReference type="SUPFAM" id="SSF75169">
    <property type="entry name" value="DsrEFH-like"/>
    <property type="match status" value="1"/>
</dbReference>
<dbReference type="PANTHER" id="PTHR37526:SF1">
    <property type="entry name" value="PROTEIN TUSB"/>
    <property type="match status" value="1"/>
</dbReference>
<dbReference type="InterPro" id="IPR007215">
    <property type="entry name" value="Sulphur_relay_TusB/DsrH"/>
</dbReference>
<dbReference type="GO" id="GO:1990228">
    <property type="term" value="C:sulfurtransferase complex"/>
    <property type="evidence" value="ECO:0007669"/>
    <property type="project" value="TreeGrafter"/>
</dbReference>
<name>A0A0H3DWL0_EDWTF</name>
<dbReference type="NCBIfam" id="TIGR03011">
    <property type="entry name" value="sulf_tusB_dsrH"/>
    <property type="match status" value="1"/>
</dbReference>
<dbReference type="GO" id="GO:0002143">
    <property type="term" value="P:tRNA wobble position uridine thiolation"/>
    <property type="evidence" value="ECO:0007669"/>
    <property type="project" value="InterPro"/>
</dbReference>
<dbReference type="Gene3D" id="3.40.1260.10">
    <property type="entry name" value="DsrEFH-like"/>
    <property type="match status" value="1"/>
</dbReference>
<dbReference type="PATRIC" id="fig|718251.5.peg.3053"/>
<proteinExistence type="predicted"/>
<organism evidence="1 2">
    <name type="scientific">Edwardsiella tarda (strain FL6-60)</name>
    <dbReference type="NCBI Taxonomy" id="718251"/>
    <lineage>
        <taxon>Bacteria</taxon>
        <taxon>Pseudomonadati</taxon>
        <taxon>Pseudomonadota</taxon>
        <taxon>Gammaproteobacteria</taxon>
        <taxon>Enterobacterales</taxon>
        <taxon>Hafniaceae</taxon>
        <taxon>Edwardsiella</taxon>
    </lineage>
</organism>
<keyword evidence="2" id="KW-1185">Reference proteome</keyword>
<dbReference type="HOGENOM" id="CLU_166087_2_1_6"/>
<accession>A0A0H3DWL0</accession>
<sequence length="96" mass="10100">MLHTLTRSPQGGVDFTALAALVRPGDALVLLQDGVLCALTGSPGLTALSAMPVALYVLREDVLARGLTAYVAPTCQLIGYGEFVTLSEAHSRQMAW</sequence>
<protein>
    <submittedName>
        <fullName evidence="1">tRNA 5-methylaminomethyl-2-thiouridine synthase TusB</fullName>
    </submittedName>
</protein>
<gene>
    <name evidence="1" type="primary">tusB</name>
    <name evidence="1" type="ordered locus">ETAF_2927</name>
</gene>
<dbReference type="EMBL" id="CP002154">
    <property type="protein sequence ID" value="ADM43029.1"/>
    <property type="molecule type" value="Genomic_DNA"/>
</dbReference>
<dbReference type="AlphaFoldDB" id="A0A0H3DWL0"/>
<reference evidence="2" key="1">
    <citation type="submission" date="2010-08" db="EMBL/GenBank/DDBJ databases">
        <title>Genome comparisons of Edwardsiella bacteria analysed using deep sequencing technology.</title>
        <authorList>
            <person name="van Soest J.J."/>
            <person name="Henkel C.V."/>
            <person name="Jansen H.J."/>
            <person name="van den Hondel C.A.M.J.J."/>
            <person name="Bloemberg G.V."/>
            <person name="Meijer A.H."/>
            <person name="Spaink H.P."/>
        </authorList>
    </citation>
    <scope>NUCLEOTIDE SEQUENCE [LARGE SCALE GENOMIC DNA]</scope>
    <source>
        <strain evidence="2">FL6-60</strain>
    </source>
</reference>
<dbReference type="PANTHER" id="PTHR37526">
    <property type="entry name" value="PROTEIN TUSB"/>
    <property type="match status" value="1"/>
</dbReference>
<evidence type="ECO:0000313" key="1">
    <source>
        <dbReference type="EMBL" id="ADM43029.1"/>
    </source>
</evidence>
<dbReference type="Pfam" id="PF04077">
    <property type="entry name" value="DsrH"/>
    <property type="match status" value="1"/>
</dbReference>